<dbReference type="Pfam" id="PF13487">
    <property type="entry name" value="HD_5"/>
    <property type="match status" value="1"/>
</dbReference>
<dbReference type="STRING" id="489703.SAMN04488038_11148"/>
<dbReference type="SMART" id="SM00471">
    <property type="entry name" value="HDc"/>
    <property type="match status" value="1"/>
</dbReference>
<dbReference type="OrthoDB" id="9780948at2"/>
<dbReference type="InterPro" id="IPR003607">
    <property type="entry name" value="HD/PDEase_dom"/>
</dbReference>
<protein>
    <submittedName>
        <fullName evidence="3">HD domain-containing protein</fullName>
    </submittedName>
</protein>
<accession>A0A1H9J7N9</accession>
<dbReference type="PROSITE" id="PS51831">
    <property type="entry name" value="HD"/>
    <property type="match status" value="1"/>
</dbReference>
<dbReference type="GO" id="GO:0008081">
    <property type="term" value="F:phosphoric diester hydrolase activity"/>
    <property type="evidence" value="ECO:0007669"/>
    <property type="project" value="UniProtKB-ARBA"/>
</dbReference>
<keyword evidence="4" id="KW-1185">Reference proteome</keyword>
<dbReference type="Proteomes" id="UP000199233">
    <property type="component" value="Unassembled WGS sequence"/>
</dbReference>
<evidence type="ECO:0000313" key="3">
    <source>
        <dbReference type="EMBL" id="SEQ82806.1"/>
    </source>
</evidence>
<name>A0A1H9J7N9_9GAMM</name>
<evidence type="ECO:0000313" key="4">
    <source>
        <dbReference type="Proteomes" id="UP000199233"/>
    </source>
</evidence>
<organism evidence="3 4">
    <name type="scientific">Solimonas aquatica</name>
    <dbReference type="NCBI Taxonomy" id="489703"/>
    <lineage>
        <taxon>Bacteria</taxon>
        <taxon>Pseudomonadati</taxon>
        <taxon>Pseudomonadota</taxon>
        <taxon>Gammaproteobacteria</taxon>
        <taxon>Nevskiales</taxon>
        <taxon>Nevskiaceae</taxon>
        <taxon>Solimonas</taxon>
    </lineage>
</organism>
<evidence type="ECO:0000259" key="2">
    <source>
        <dbReference type="PROSITE" id="PS51832"/>
    </source>
</evidence>
<reference evidence="3 4" key="1">
    <citation type="submission" date="2016-10" db="EMBL/GenBank/DDBJ databases">
        <authorList>
            <person name="de Groot N.N."/>
        </authorList>
    </citation>
    <scope>NUCLEOTIDE SEQUENCE [LARGE SCALE GENOMIC DNA]</scope>
    <source>
        <strain evidence="3 4">DSM 25927</strain>
    </source>
</reference>
<sequence>MGTFSFVQPNPHYLGRLLSAAEHKPILAGEDIYNQHGLKLWAAGKPISVTLRDRLLESRLHKPLEICIRLEDGVRSAHLCQDLERLLAQLPALPKLGGPHLGEVRAQFATLEVSGVPELQLSTVAFDGSGGYEHALLASLIATLLARRIGLPESELPALILAGLCHDFGEMYVNPDMLDRQKPLSVEQWRQVAVHPRIGALLLADCASMPPRIVRAVQEHHERLDGSGYPLGLQEDALSVHGRLLIVADVLAAIFAEEAQSEAQALLALRLVSRQFPADLVSVVCETLGHPVPPPATQQDPRELCRAAQDIYLRLQNCKDAAVQTHSNHDMPWSVRHFAGRVSELCTTLLVALNASGVMFLIADAETLGALDEEIAAELQLSLRELRWRSTMLLRHIWLEAGRQELGLMHFEAMLQCLLPVQDADAV</sequence>
<dbReference type="PANTHER" id="PTHR45228">
    <property type="entry name" value="CYCLIC DI-GMP PHOSPHODIESTERASE TM_0186-RELATED"/>
    <property type="match status" value="1"/>
</dbReference>
<dbReference type="RefSeq" id="WP_093287466.1">
    <property type="nucleotide sequence ID" value="NZ_FOFS01000011.1"/>
</dbReference>
<dbReference type="SUPFAM" id="SSF109604">
    <property type="entry name" value="HD-domain/PDEase-like"/>
    <property type="match status" value="1"/>
</dbReference>
<dbReference type="CDD" id="cd00077">
    <property type="entry name" value="HDc"/>
    <property type="match status" value="1"/>
</dbReference>
<dbReference type="InterPro" id="IPR006674">
    <property type="entry name" value="HD_domain"/>
</dbReference>
<gene>
    <name evidence="3" type="ORF">SAMN04488038_11148</name>
</gene>
<evidence type="ECO:0000259" key="1">
    <source>
        <dbReference type="PROSITE" id="PS51831"/>
    </source>
</evidence>
<dbReference type="PANTHER" id="PTHR45228:SF4">
    <property type="entry name" value="LIPOPROTEIN"/>
    <property type="match status" value="1"/>
</dbReference>
<feature type="domain" description="HD" evidence="1">
    <location>
        <begin position="131"/>
        <end position="254"/>
    </location>
</feature>
<dbReference type="PROSITE" id="PS51832">
    <property type="entry name" value="HD_GYP"/>
    <property type="match status" value="1"/>
</dbReference>
<dbReference type="InterPro" id="IPR037522">
    <property type="entry name" value="HD_GYP_dom"/>
</dbReference>
<dbReference type="AlphaFoldDB" id="A0A1H9J7N9"/>
<dbReference type="InterPro" id="IPR052020">
    <property type="entry name" value="Cyclic_di-GMP/3'3'-cGAMP_PDE"/>
</dbReference>
<dbReference type="Gene3D" id="1.10.3210.10">
    <property type="entry name" value="Hypothetical protein af1432"/>
    <property type="match status" value="1"/>
</dbReference>
<proteinExistence type="predicted"/>
<feature type="domain" description="HD-GYP" evidence="2">
    <location>
        <begin position="109"/>
        <end position="300"/>
    </location>
</feature>
<dbReference type="EMBL" id="FOFS01000011">
    <property type="protein sequence ID" value="SEQ82806.1"/>
    <property type="molecule type" value="Genomic_DNA"/>
</dbReference>